<organism evidence="1 2">
    <name type="scientific">Nesidiocoris tenuis</name>
    <dbReference type="NCBI Taxonomy" id="355587"/>
    <lineage>
        <taxon>Eukaryota</taxon>
        <taxon>Metazoa</taxon>
        <taxon>Ecdysozoa</taxon>
        <taxon>Arthropoda</taxon>
        <taxon>Hexapoda</taxon>
        <taxon>Insecta</taxon>
        <taxon>Pterygota</taxon>
        <taxon>Neoptera</taxon>
        <taxon>Paraneoptera</taxon>
        <taxon>Hemiptera</taxon>
        <taxon>Heteroptera</taxon>
        <taxon>Panheteroptera</taxon>
        <taxon>Cimicomorpha</taxon>
        <taxon>Miridae</taxon>
        <taxon>Dicyphina</taxon>
        <taxon>Nesidiocoris</taxon>
    </lineage>
</organism>
<reference evidence="1 2" key="1">
    <citation type="submission" date="2023-09" db="EMBL/GenBank/DDBJ databases">
        <title>Nesidiocoris tenuis whole genome shotgun sequence.</title>
        <authorList>
            <person name="Shibata T."/>
            <person name="Shimoda M."/>
            <person name="Kobayashi T."/>
            <person name="Uehara T."/>
        </authorList>
    </citation>
    <scope>NUCLEOTIDE SEQUENCE [LARGE SCALE GENOMIC DNA]</scope>
    <source>
        <strain evidence="1 2">Japan</strain>
    </source>
</reference>
<gene>
    <name evidence="1" type="ORF">NTJ_15567</name>
</gene>
<dbReference type="EMBL" id="AP028922">
    <property type="protein sequence ID" value="BET02749.1"/>
    <property type="molecule type" value="Genomic_DNA"/>
</dbReference>
<evidence type="ECO:0000313" key="2">
    <source>
        <dbReference type="Proteomes" id="UP001307889"/>
    </source>
</evidence>
<proteinExistence type="predicted"/>
<dbReference type="Proteomes" id="UP001307889">
    <property type="component" value="Chromosome 14"/>
</dbReference>
<accession>A0ABN7BEE3</accession>
<evidence type="ECO:0000313" key="1">
    <source>
        <dbReference type="EMBL" id="BET02749.1"/>
    </source>
</evidence>
<name>A0ABN7BEE3_9HEMI</name>
<protein>
    <submittedName>
        <fullName evidence="1">Uncharacterized protein</fullName>
    </submittedName>
</protein>
<keyword evidence="2" id="KW-1185">Reference proteome</keyword>
<sequence length="114" mass="13467">MRQDSRAPDREVHTWPVWPSSDPGGSFICAARPFYFRRDGRRSEVSDNSPLIISRGIESMKNCNLWKMTNFYDFHIDGESETYLHFGKNLFFALPEMASDWHLMRRNPLTFGRY</sequence>